<feature type="compositionally biased region" description="Low complexity" evidence="2">
    <location>
        <begin position="1480"/>
        <end position="1494"/>
    </location>
</feature>
<feature type="compositionally biased region" description="Pro residues" evidence="2">
    <location>
        <begin position="1048"/>
        <end position="1057"/>
    </location>
</feature>
<reference evidence="3" key="1">
    <citation type="submission" date="2023-06" db="EMBL/GenBank/DDBJ databases">
        <title>Survivors Of The Sea: Transcriptome response of Skeletonema marinoi to long-term dormancy.</title>
        <authorList>
            <person name="Pinder M.I.M."/>
            <person name="Kourtchenko O."/>
            <person name="Robertson E.K."/>
            <person name="Larsson T."/>
            <person name="Maumus F."/>
            <person name="Osuna-Cruz C.M."/>
            <person name="Vancaester E."/>
            <person name="Stenow R."/>
            <person name="Vandepoele K."/>
            <person name="Ploug H."/>
            <person name="Bruchert V."/>
            <person name="Godhe A."/>
            <person name="Topel M."/>
        </authorList>
    </citation>
    <scope>NUCLEOTIDE SEQUENCE</scope>
    <source>
        <strain evidence="3">R05AC</strain>
    </source>
</reference>
<feature type="region of interest" description="Disordered" evidence="2">
    <location>
        <begin position="297"/>
        <end position="341"/>
    </location>
</feature>
<keyword evidence="1" id="KW-0040">ANK repeat</keyword>
<feature type="compositionally biased region" description="Gly residues" evidence="2">
    <location>
        <begin position="1247"/>
        <end position="1257"/>
    </location>
</feature>
<feature type="compositionally biased region" description="Basic residues" evidence="2">
    <location>
        <begin position="430"/>
        <end position="440"/>
    </location>
</feature>
<feature type="region of interest" description="Disordered" evidence="2">
    <location>
        <begin position="1598"/>
        <end position="1624"/>
    </location>
</feature>
<feature type="compositionally biased region" description="Basic residues" evidence="2">
    <location>
        <begin position="706"/>
        <end position="718"/>
    </location>
</feature>
<feature type="compositionally biased region" description="Low complexity" evidence="2">
    <location>
        <begin position="1457"/>
        <end position="1468"/>
    </location>
</feature>
<protein>
    <submittedName>
        <fullName evidence="3">Uncharacterized protein</fullName>
    </submittedName>
</protein>
<keyword evidence="4" id="KW-1185">Reference proteome</keyword>
<feature type="region of interest" description="Disordered" evidence="2">
    <location>
        <begin position="1480"/>
        <end position="1499"/>
    </location>
</feature>
<dbReference type="PROSITE" id="PS50088">
    <property type="entry name" value="ANK_REPEAT"/>
    <property type="match status" value="1"/>
</dbReference>
<evidence type="ECO:0000256" key="2">
    <source>
        <dbReference type="SAM" id="MobiDB-lite"/>
    </source>
</evidence>
<gene>
    <name evidence="3" type="ORF">QTG54_007812</name>
</gene>
<feature type="compositionally biased region" description="Low complexity" evidence="2">
    <location>
        <begin position="1358"/>
        <end position="1371"/>
    </location>
</feature>
<feature type="compositionally biased region" description="Low complexity" evidence="2">
    <location>
        <begin position="1115"/>
        <end position="1155"/>
    </location>
</feature>
<feature type="compositionally biased region" description="Low complexity" evidence="2">
    <location>
        <begin position="359"/>
        <end position="373"/>
    </location>
</feature>
<dbReference type="InterPro" id="IPR002110">
    <property type="entry name" value="Ankyrin_rpt"/>
</dbReference>
<sequence>MPKKRANSRTASSGSASSAASSSTTNRSNSSSNTNTTGGNDGDTNNNNNSLPIPGNFIGGMQLTPAMVREFMEASKKAGIDHNGGIVNQRGNSRHVTGDLNKLVAMANASSNTAAAAAAAAAAAGNNNKGGGNNTTNGQAKNTNTSRGKVTGVKIVRQTVPFVGPPPPPGHASSNAQKGGGPQKPVAMGVSATFSKADGSTATVDLDAAAIASMMSQANSNNPEAFNAGLKQILAAASSAAAAQQSSSSSGSSSQQHQQNKQSAEASYNAMSALSASCPVGKRNALLANKIASSYGSLGGEDDNIKSTSSSSSGNNSKTSSKKKSSSTNNTAQQQHQQNTAQIQSLFSSLFNMAQQMDSSSTSGSSTTPSQESIQNDFASFRKAAFVAGVNVAIQQEAEREAQHEMEKMNQQKQKSSSSKQEAVQQQKSVKQKQQPKSKKKEGSSATATAKSNVFSMIFGGGGSSKSKASSSSTTSSTTSSTNKNGSSSTTSTNSASAAAVVPIIPPPPGGFPQDSLVAQAASVLADYGTNASDDDENLNLAVSLGNRLLKSVNMSLDTEDDARRAYEKVTSCLSAEERNIVDSFATNFADLPDDGGVGGGFGCLPEELLNVMSKSMASVMNLDNPGVMERLAQEMDRVKKVSSATTTPPPQDRPTFEHLPDDDKSRQNKNEQEAAAREKAKAEEEERKRQEEAEEEERKRELKASKRRDKKARQKERLKKEAELKAAAAAIKKRERTITSWRSRVIAACASGDARKMNMLIGESPYRNFTFTLVLKEGGDEETNDDGPKNQEEYLLQQLNWFLPNCLQKYQTRGGASFDALPFEFNVARELLAKYIISTSFDVFREPVPTYSRTCIHSAAYANDVDFIKWVLQSSNDNEKGFLETPCTDAGWTPLHYATAGGAKSALELLMAEKCNVKARSNPSLTCFRTFTPYQSSNGLTARELAVVLQAGAVDDDLTSKAAILDEIVDKRIVNVTAADKTSYMRILKAIEERLKEVEKNGYWPLPEDEEQIALIFEETPSESTTSAALLKKKSKKKNKKKAKETNPPPAPPAASPEPEVAKGKSSSGDDLSDPVAVALLGMGFSEEQIKAAAKAFGGYVGADDMVMWILSGGDTSSTDQSDTNSQQNSQARSKDSVSITSSTKSFTTKAQTKALTRAQKKVEEAARKHQEEIANAQKAAAKREEQRRLRREWNEREQARQQEEKNAKVAKALERQRQAEMEKMVADMPKGGPPGPGGIPMSINIGGGGGGGKGGPPMTIVAGGKKSSKKSNMGIPQAPTVKTPKILARPSDASKGSAGNQPLFTKPAASSKSSSRASKPGNPSTHQPTMILKKGAKPQPAAKGISASAPEFRPPGVSDGSISSAGSAGKQTFPVQKSVAKKAVPPGFQPAMPGKASDQPAATPYVEPNHMGLIRATAREFVPSFAPSPMSEENVVPSMSAQSSGKQAPAPQPTASSNESASNAPAAAASLIEPMSSLLSKSSSPAPPTTLTQTVGVDPTVSAASSITGLSGTLSEEKPPTSRVGSIMTFESNTATGGGLQGSSILESISYGATADHPSNGLGNIWGGAASNTNQTDTLGGLGGFDFSSFMQDDALSGSKNDNGDTKGNTSSLGGNALGNNTWGGNGAIGGDSIW</sequence>
<feature type="region of interest" description="Disordered" evidence="2">
    <location>
        <begin position="245"/>
        <end position="266"/>
    </location>
</feature>
<feature type="compositionally biased region" description="Low complexity" evidence="2">
    <location>
        <begin position="134"/>
        <end position="145"/>
    </location>
</feature>
<evidence type="ECO:0000313" key="3">
    <source>
        <dbReference type="EMBL" id="KAK1741334.1"/>
    </source>
</evidence>
<feature type="region of interest" description="Disordered" evidence="2">
    <location>
        <begin position="399"/>
        <end position="448"/>
    </location>
</feature>
<organism evidence="3 4">
    <name type="scientific">Skeletonema marinoi</name>
    <dbReference type="NCBI Taxonomy" id="267567"/>
    <lineage>
        <taxon>Eukaryota</taxon>
        <taxon>Sar</taxon>
        <taxon>Stramenopiles</taxon>
        <taxon>Ochrophyta</taxon>
        <taxon>Bacillariophyta</taxon>
        <taxon>Coscinodiscophyceae</taxon>
        <taxon>Thalassiosirophycidae</taxon>
        <taxon>Thalassiosirales</taxon>
        <taxon>Skeletonemataceae</taxon>
        <taxon>Skeletonema</taxon>
        <taxon>Skeletonema marinoi-dohrnii complex</taxon>
    </lineage>
</organism>
<feature type="region of interest" description="Disordered" evidence="2">
    <location>
        <begin position="1426"/>
        <end position="1468"/>
    </location>
</feature>
<feature type="compositionally biased region" description="Low complexity" evidence="2">
    <location>
        <begin position="465"/>
        <end position="496"/>
    </location>
</feature>
<feature type="region of interest" description="Disordered" evidence="2">
    <location>
        <begin position="637"/>
        <end position="724"/>
    </location>
</feature>
<dbReference type="SMART" id="SM00248">
    <property type="entry name" value="ANK"/>
    <property type="match status" value="3"/>
</dbReference>
<feature type="region of interest" description="Disordered" evidence="2">
    <location>
        <begin position="124"/>
        <end position="187"/>
    </location>
</feature>
<feature type="region of interest" description="Disordered" evidence="2">
    <location>
        <begin position="1027"/>
        <end position="1073"/>
    </location>
</feature>
<proteinExistence type="predicted"/>
<name>A0AAD8Y962_9STRA</name>
<feature type="compositionally biased region" description="Low complexity" evidence="2">
    <location>
        <begin position="411"/>
        <end position="429"/>
    </location>
</feature>
<dbReference type="SUPFAM" id="SSF48403">
    <property type="entry name" value="Ankyrin repeat"/>
    <property type="match status" value="1"/>
</dbReference>
<feature type="compositionally biased region" description="Low complexity" evidence="2">
    <location>
        <begin position="306"/>
        <end position="319"/>
    </location>
</feature>
<feature type="compositionally biased region" description="Polar residues" evidence="2">
    <location>
        <begin position="1600"/>
        <end position="1623"/>
    </location>
</feature>
<feature type="compositionally biased region" description="Basic and acidic residues" evidence="2">
    <location>
        <begin position="399"/>
        <end position="410"/>
    </location>
</feature>
<evidence type="ECO:0000256" key="1">
    <source>
        <dbReference type="PROSITE-ProRule" id="PRU00023"/>
    </source>
</evidence>
<feature type="region of interest" description="Disordered" evidence="2">
    <location>
        <begin position="462"/>
        <end position="496"/>
    </location>
</feature>
<feature type="compositionally biased region" description="Basic residues" evidence="2">
    <location>
        <begin position="1032"/>
        <end position="1044"/>
    </location>
</feature>
<feature type="region of interest" description="Disordered" evidence="2">
    <location>
        <begin position="1"/>
        <end position="57"/>
    </location>
</feature>
<dbReference type="PROSITE" id="PS50297">
    <property type="entry name" value="ANK_REP_REGION"/>
    <property type="match status" value="1"/>
</dbReference>
<feature type="compositionally biased region" description="Basic and acidic residues" evidence="2">
    <location>
        <begin position="1183"/>
        <end position="1211"/>
    </location>
</feature>
<dbReference type="InterPro" id="IPR053019">
    <property type="entry name" value="GATA_zinc_finger"/>
</dbReference>
<feature type="compositionally biased region" description="Low complexity" evidence="2">
    <location>
        <begin position="326"/>
        <end position="341"/>
    </location>
</feature>
<dbReference type="InterPro" id="IPR036770">
    <property type="entry name" value="Ankyrin_rpt-contain_sf"/>
</dbReference>
<feature type="repeat" description="ANK" evidence="1">
    <location>
        <begin position="891"/>
        <end position="923"/>
    </location>
</feature>
<feature type="region of interest" description="Disordered" evidence="2">
    <location>
        <begin position="1115"/>
        <end position="1211"/>
    </location>
</feature>
<feature type="compositionally biased region" description="Polar residues" evidence="2">
    <location>
        <begin position="1439"/>
        <end position="1448"/>
    </location>
</feature>
<feature type="compositionally biased region" description="Basic and acidic residues" evidence="2">
    <location>
        <begin position="655"/>
        <end position="705"/>
    </location>
</feature>
<dbReference type="Proteomes" id="UP001224775">
    <property type="component" value="Unassembled WGS sequence"/>
</dbReference>
<dbReference type="Gene3D" id="1.25.40.20">
    <property type="entry name" value="Ankyrin repeat-containing domain"/>
    <property type="match status" value="1"/>
</dbReference>
<comment type="caution">
    <text evidence="3">The sequence shown here is derived from an EMBL/GenBank/DDBJ whole genome shotgun (WGS) entry which is preliminary data.</text>
</comment>
<dbReference type="Pfam" id="PF12796">
    <property type="entry name" value="Ank_2"/>
    <property type="match status" value="1"/>
</dbReference>
<dbReference type="EMBL" id="JATAAI010000013">
    <property type="protein sequence ID" value="KAK1741334.1"/>
    <property type="molecule type" value="Genomic_DNA"/>
</dbReference>
<accession>A0AAD8Y962</accession>
<feature type="compositionally biased region" description="Low complexity" evidence="2">
    <location>
        <begin position="1308"/>
        <end position="1322"/>
    </location>
</feature>
<dbReference type="PANTHER" id="PTHR23353">
    <property type="entry name" value="RAB-GAP/TBC-RELATED"/>
    <property type="match status" value="1"/>
</dbReference>
<feature type="compositionally biased region" description="Low complexity" evidence="2">
    <location>
        <begin position="8"/>
        <end position="49"/>
    </location>
</feature>
<evidence type="ECO:0000313" key="4">
    <source>
        <dbReference type="Proteomes" id="UP001224775"/>
    </source>
</evidence>
<feature type="compositionally biased region" description="Basic and acidic residues" evidence="2">
    <location>
        <begin position="1162"/>
        <end position="1174"/>
    </location>
</feature>
<feature type="region of interest" description="Disordered" evidence="2">
    <location>
        <begin position="1230"/>
        <end position="1408"/>
    </location>
</feature>
<dbReference type="PANTHER" id="PTHR23353:SF23">
    <property type="entry name" value="PROTEIN HAIRLESS"/>
    <property type="match status" value="1"/>
</dbReference>
<feature type="region of interest" description="Disordered" evidence="2">
    <location>
        <begin position="355"/>
        <end position="374"/>
    </location>
</feature>